<dbReference type="Proteomes" id="UP000440978">
    <property type="component" value="Unassembled WGS sequence"/>
</dbReference>
<name>A0A6N8CLV4_9BACI</name>
<dbReference type="AlphaFoldDB" id="A0A6N8CLV4"/>
<evidence type="ECO:0000313" key="2">
    <source>
        <dbReference type="EMBL" id="MTT30811.1"/>
    </source>
</evidence>
<dbReference type="InterPro" id="IPR020108">
    <property type="entry name" value="Spore_coat_CotD"/>
</dbReference>
<keyword evidence="3" id="KW-1185">Reference proteome</keyword>
<accession>A0A6N8CLV4</accession>
<dbReference type="OrthoDB" id="2455195at2"/>
<dbReference type="EMBL" id="WNHB01000002">
    <property type="protein sequence ID" value="MTT30811.1"/>
    <property type="molecule type" value="Genomic_DNA"/>
</dbReference>
<sequence length="146" mass="16343">MSKPNAMPNVSPMSIPDAMPMPHSKPSAKANMGPSMKGCPKQGPMHEKKMMKGAELPTAPSKWGQQSNNVYCPPTRGKDIVDPQTMNVAHVYKPVIVKHIHPSHTQIQTHYLYEHQHYYPHTVSHCCDVQHKNVQCGCPRRPNISC</sequence>
<evidence type="ECO:0000256" key="1">
    <source>
        <dbReference type="SAM" id="MobiDB-lite"/>
    </source>
</evidence>
<comment type="caution">
    <text evidence="2">The sequence shown here is derived from an EMBL/GenBank/DDBJ whole genome shotgun (WGS) entry which is preliminary data.</text>
</comment>
<organism evidence="2 3">
    <name type="scientific">Terrilactibacillus tamarindi</name>
    <dbReference type="NCBI Taxonomy" id="2599694"/>
    <lineage>
        <taxon>Bacteria</taxon>
        <taxon>Bacillati</taxon>
        <taxon>Bacillota</taxon>
        <taxon>Bacilli</taxon>
        <taxon>Bacillales</taxon>
        <taxon>Bacillaceae</taxon>
        <taxon>Terrilactibacillus</taxon>
    </lineage>
</organism>
<proteinExistence type="predicted"/>
<dbReference type="Pfam" id="PF11122">
    <property type="entry name" value="Spore-coat_CotD"/>
    <property type="match status" value="1"/>
</dbReference>
<feature type="region of interest" description="Disordered" evidence="1">
    <location>
        <begin position="1"/>
        <end position="71"/>
    </location>
</feature>
<evidence type="ECO:0008006" key="4">
    <source>
        <dbReference type="Google" id="ProtNLM"/>
    </source>
</evidence>
<gene>
    <name evidence="2" type="ORF">GMB86_02125</name>
</gene>
<protein>
    <recommendedName>
        <fullName evidence="4">Inner spore coat protein D</fullName>
    </recommendedName>
</protein>
<reference evidence="2 3" key="1">
    <citation type="submission" date="2019-11" db="EMBL/GenBank/DDBJ databases">
        <title>Terrilactibacillus tamarindus sp. nov. BCM23-1 isolated from bark of Tamarindus indica.</title>
        <authorList>
            <person name="Kingkaew E."/>
            <person name="Tanasupawat S."/>
        </authorList>
    </citation>
    <scope>NUCLEOTIDE SEQUENCE [LARGE SCALE GENOMIC DNA]</scope>
    <source>
        <strain evidence="2 3">BCM23-1</strain>
    </source>
</reference>
<evidence type="ECO:0000313" key="3">
    <source>
        <dbReference type="Proteomes" id="UP000440978"/>
    </source>
</evidence>